<comment type="catalytic activity">
    <reaction evidence="9 10">
        <text>(R)-pantoate + NADP(+) = 2-dehydropantoate + NADPH + H(+)</text>
        <dbReference type="Rhea" id="RHEA:16233"/>
        <dbReference type="ChEBI" id="CHEBI:11561"/>
        <dbReference type="ChEBI" id="CHEBI:15378"/>
        <dbReference type="ChEBI" id="CHEBI:15980"/>
        <dbReference type="ChEBI" id="CHEBI:57783"/>
        <dbReference type="ChEBI" id="CHEBI:58349"/>
        <dbReference type="EC" id="1.1.1.169"/>
    </reaction>
</comment>
<dbReference type="EMBL" id="RKHR01000004">
    <property type="protein sequence ID" value="ROS01282.1"/>
    <property type="molecule type" value="Genomic_DNA"/>
</dbReference>
<sequence length="308" mass="33691">MQHWVIIGGGAIGCLWAASLQQQHIAASLVVRNNDALTRYRTAGGISLQRSTTTFQCQPTAYTAVQYDHPIDRLIIATKAQHTAQALASVASRLTDDCIILSLQNGMGQQQHILDHYPNARLYCGVSTDGAYLQSPFHVVHAGAGTTRIGRYPENAHDTPETSALIAELPTDVLTICADQHIERQLWQKLAINCLINPLTALYRCHNGELINHPQARPRLEQLAEELDRIIAAEGLAELVPAALSTALNVAKITAANRSSMFADVLAGRDTEINFITGYLCQRAAQHNIKVPCNQKVLDDIRLLKPNA</sequence>
<dbReference type="GO" id="GO:0008677">
    <property type="term" value="F:2-dehydropantoate 2-reductase activity"/>
    <property type="evidence" value="ECO:0007669"/>
    <property type="project" value="UniProtKB-EC"/>
</dbReference>
<evidence type="ECO:0000256" key="7">
    <source>
        <dbReference type="ARBA" id="ARBA00023002"/>
    </source>
</evidence>
<dbReference type="InterPro" id="IPR013752">
    <property type="entry name" value="KPA_reductase"/>
</dbReference>
<feature type="domain" description="Ketopantoate reductase C-terminal" evidence="12">
    <location>
        <begin position="182"/>
        <end position="302"/>
    </location>
</feature>
<evidence type="ECO:0000259" key="11">
    <source>
        <dbReference type="Pfam" id="PF02558"/>
    </source>
</evidence>
<keyword evidence="7 10" id="KW-0560">Oxidoreductase</keyword>
<comment type="similarity">
    <text evidence="2 10">Belongs to the ketopantoate reductase family.</text>
</comment>
<organism evidence="13 14">
    <name type="scientific">Sinobacterium caligoides</name>
    <dbReference type="NCBI Taxonomy" id="933926"/>
    <lineage>
        <taxon>Bacteria</taxon>
        <taxon>Pseudomonadati</taxon>
        <taxon>Pseudomonadota</taxon>
        <taxon>Gammaproteobacteria</taxon>
        <taxon>Cellvibrionales</taxon>
        <taxon>Spongiibacteraceae</taxon>
        <taxon>Sinobacterium</taxon>
    </lineage>
</organism>
<keyword evidence="14" id="KW-1185">Reference proteome</keyword>
<dbReference type="Pfam" id="PF02558">
    <property type="entry name" value="ApbA"/>
    <property type="match status" value="1"/>
</dbReference>
<evidence type="ECO:0000259" key="12">
    <source>
        <dbReference type="Pfam" id="PF08546"/>
    </source>
</evidence>
<dbReference type="InterPro" id="IPR036291">
    <property type="entry name" value="NAD(P)-bd_dom_sf"/>
</dbReference>
<evidence type="ECO:0000256" key="8">
    <source>
        <dbReference type="ARBA" id="ARBA00032024"/>
    </source>
</evidence>
<evidence type="ECO:0000256" key="6">
    <source>
        <dbReference type="ARBA" id="ARBA00022857"/>
    </source>
</evidence>
<dbReference type="Gene3D" id="1.10.1040.10">
    <property type="entry name" value="N-(1-d-carboxylethyl)-l-norvaline Dehydrogenase, domain 2"/>
    <property type="match status" value="1"/>
</dbReference>
<name>A0A3N2DNL7_9GAMM</name>
<evidence type="ECO:0000256" key="4">
    <source>
        <dbReference type="ARBA" id="ARBA00019465"/>
    </source>
</evidence>
<feature type="domain" description="Ketopantoate reductase N-terminal" evidence="11">
    <location>
        <begin position="4"/>
        <end position="153"/>
    </location>
</feature>
<accession>A0A3N2DNL7</accession>
<evidence type="ECO:0000256" key="3">
    <source>
        <dbReference type="ARBA" id="ARBA00013014"/>
    </source>
</evidence>
<dbReference type="EC" id="1.1.1.169" evidence="3 10"/>
<dbReference type="Gene3D" id="3.40.50.720">
    <property type="entry name" value="NAD(P)-binding Rossmann-like Domain"/>
    <property type="match status" value="1"/>
</dbReference>
<gene>
    <name evidence="13" type="ORF">EDC56_1711</name>
</gene>
<proteinExistence type="inferred from homology"/>
<comment type="function">
    <text evidence="10">Catalyzes the NADPH-dependent reduction of ketopantoate into pantoic acid.</text>
</comment>
<dbReference type="PANTHER" id="PTHR43765">
    <property type="entry name" value="2-DEHYDROPANTOATE 2-REDUCTASE-RELATED"/>
    <property type="match status" value="1"/>
</dbReference>
<evidence type="ECO:0000313" key="13">
    <source>
        <dbReference type="EMBL" id="ROS01282.1"/>
    </source>
</evidence>
<comment type="caution">
    <text evidence="13">The sequence shown here is derived from an EMBL/GenBank/DDBJ whole genome shotgun (WGS) entry which is preliminary data.</text>
</comment>
<dbReference type="RefSeq" id="WP_123712091.1">
    <property type="nucleotide sequence ID" value="NZ_RKHR01000004.1"/>
</dbReference>
<reference evidence="13 14" key="1">
    <citation type="submission" date="2018-11" db="EMBL/GenBank/DDBJ databases">
        <title>Genomic Encyclopedia of Type Strains, Phase IV (KMG-IV): sequencing the most valuable type-strain genomes for metagenomic binning, comparative biology and taxonomic classification.</title>
        <authorList>
            <person name="Goeker M."/>
        </authorList>
    </citation>
    <scope>NUCLEOTIDE SEQUENCE [LARGE SCALE GENOMIC DNA]</scope>
    <source>
        <strain evidence="13 14">DSM 100316</strain>
    </source>
</reference>
<keyword evidence="5 10" id="KW-0566">Pantothenate biosynthesis</keyword>
<dbReference type="UniPathway" id="UPA00028">
    <property type="reaction ID" value="UER00004"/>
</dbReference>
<evidence type="ECO:0000256" key="9">
    <source>
        <dbReference type="ARBA" id="ARBA00048793"/>
    </source>
</evidence>
<dbReference type="AlphaFoldDB" id="A0A3N2DNL7"/>
<evidence type="ECO:0000256" key="10">
    <source>
        <dbReference type="RuleBase" id="RU362068"/>
    </source>
</evidence>
<dbReference type="PANTHER" id="PTHR43765:SF2">
    <property type="entry name" value="2-DEHYDROPANTOATE 2-REDUCTASE"/>
    <property type="match status" value="1"/>
</dbReference>
<dbReference type="SUPFAM" id="SSF51735">
    <property type="entry name" value="NAD(P)-binding Rossmann-fold domains"/>
    <property type="match status" value="1"/>
</dbReference>
<dbReference type="InterPro" id="IPR013332">
    <property type="entry name" value="KPR_N"/>
</dbReference>
<comment type="pathway">
    <text evidence="1 10">Cofactor biosynthesis; (R)-pantothenate biosynthesis; (R)-pantoate from 3-methyl-2-oxobutanoate: step 2/2.</text>
</comment>
<dbReference type="SUPFAM" id="SSF48179">
    <property type="entry name" value="6-phosphogluconate dehydrogenase C-terminal domain-like"/>
    <property type="match status" value="1"/>
</dbReference>
<evidence type="ECO:0000256" key="2">
    <source>
        <dbReference type="ARBA" id="ARBA00007870"/>
    </source>
</evidence>
<keyword evidence="6 10" id="KW-0521">NADP</keyword>
<dbReference type="GO" id="GO:0015940">
    <property type="term" value="P:pantothenate biosynthetic process"/>
    <property type="evidence" value="ECO:0007669"/>
    <property type="project" value="UniProtKB-UniPathway"/>
</dbReference>
<dbReference type="InterPro" id="IPR008927">
    <property type="entry name" value="6-PGluconate_DH-like_C_sf"/>
</dbReference>
<dbReference type="InterPro" id="IPR013328">
    <property type="entry name" value="6PGD_dom2"/>
</dbReference>
<evidence type="ECO:0000313" key="14">
    <source>
        <dbReference type="Proteomes" id="UP000275394"/>
    </source>
</evidence>
<dbReference type="GO" id="GO:0005737">
    <property type="term" value="C:cytoplasm"/>
    <property type="evidence" value="ECO:0007669"/>
    <property type="project" value="TreeGrafter"/>
</dbReference>
<evidence type="ECO:0000256" key="1">
    <source>
        <dbReference type="ARBA" id="ARBA00004994"/>
    </source>
</evidence>
<dbReference type="InterPro" id="IPR050838">
    <property type="entry name" value="Ketopantoate_reductase"/>
</dbReference>
<dbReference type="OrthoDB" id="6530772at2"/>
<dbReference type="Proteomes" id="UP000275394">
    <property type="component" value="Unassembled WGS sequence"/>
</dbReference>
<protein>
    <recommendedName>
        <fullName evidence="4 10">2-dehydropantoate 2-reductase</fullName>
        <ecNumber evidence="3 10">1.1.1.169</ecNumber>
    </recommendedName>
    <alternativeName>
        <fullName evidence="8 10">Ketopantoate reductase</fullName>
    </alternativeName>
</protein>
<dbReference type="Pfam" id="PF08546">
    <property type="entry name" value="ApbA_C"/>
    <property type="match status" value="1"/>
</dbReference>
<evidence type="ECO:0000256" key="5">
    <source>
        <dbReference type="ARBA" id="ARBA00022655"/>
    </source>
</evidence>
<dbReference type="InterPro" id="IPR003710">
    <property type="entry name" value="ApbA"/>
</dbReference>
<dbReference type="NCBIfam" id="TIGR00745">
    <property type="entry name" value="apbA_panE"/>
    <property type="match status" value="1"/>
</dbReference>
<dbReference type="GO" id="GO:0050661">
    <property type="term" value="F:NADP binding"/>
    <property type="evidence" value="ECO:0007669"/>
    <property type="project" value="TreeGrafter"/>
</dbReference>